<gene>
    <name evidence="1" type="ORF">ACOLOM_LOCUS14447</name>
</gene>
<protein>
    <submittedName>
        <fullName evidence="1">17527_t:CDS:1</fullName>
    </submittedName>
</protein>
<name>A0ACA9R9W4_9GLOM</name>
<dbReference type="Proteomes" id="UP000789525">
    <property type="component" value="Unassembled WGS sequence"/>
</dbReference>
<feature type="non-terminal residue" evidence="1">
    <location>
        <position position="1"/>
    </location>
</feature>
<sequence>TASEGSSRMAVFIEICNILAQNGAERELTETPGKVRSGAHKHGQLDVDTDGSADGNEEEPKGRAITLNSKLMTSGLESLHSMA</sequence>
<dbReference type="EMBL" id="CAJVPT010074086">
    <property type="protein sequence ID" value="CAG8783747.1"/>
    <property type="molecule type" value="Genomic_DNA"/>
</dbReference>
<organism evidence="1 2">
    <name type="scientific">Acaulospora colombiana</name>
    <dbReference type="NCBI Taxonomy" id="27376"/>
    <lineage>
        <taxon>Eukaryota</taxon>
        <taxon>Fungi</taxon>
        <taxon>Fungi incertae sedis</taxon>
        <taxon>Mucoromycota</taxon>
        <taxon>Glomeromycotina</taxon>
        <taxon>Glomeromycetes</taxon>
        <taxon>Diversisporales</taxon>
        <taxon>Acaulosporaceae</taxon>
        <taxon>Acaulospora</taxon>
    </lineage>
</organism>
<proteinExistence type="predicted"/>
<comment type="caution">
    <text evidence="1">The sequence shown here is derived from an EMBL/GenBank/DDBJ whole genome shotgun (WGS) entry which is preliminary data.</text>
</comment>
<reference evidence="1" key="1">
    <citation type="submission" date="2021-06" db="EMBL/GenBank/DDBJ databases">
        <authorList>
            <person name="Kallberg Y."/>
            <person name="Tangrot J."/>
            <person name="Rosling A."/>
        </authorList>
    </citation>
    <scope>NUCLEOTIDE SEQUENCE</scope>
    <source>
        <strain evidence="1">CL356</strain>
    </source>
</reference>
<evidence type="ECO:0000313" key="1">
    <source>
        <dbReference type="EMBL" id="CAG8783747.1"/>
    </source>
</evidence>
<evidence type="ECO:0000313" key="2">
    <source>
        <dbReference type="Proteomes" id="UP000789525"/>
    </source>
</evidence>
<accession>A0ACA9R9W4</accession>
<keyword evidence="2" id="KW-1185">Reference proteome</keyword>